<protein>
    <submittedName>
        <fullName evidence="2">DUF89 family protein</fullName>
    </submittedName>
</protein>
<dbReference type="Proteomes" id="UP000428328">
    <property type="component" value="Chromosome"/>
</dbReference>
<dbReference type="EMBL" id="CP046400">
    <property type="protein sequence ID" value="QGY41050.1"/>
    <property type="molecule type" value="Genomic_DNA"/>
</dbReference>
<dbReference type="PIRSF" id="PIRSF006593">
    <property type="entry name" value="UCP006593"/>
    <property type="match status" value="1"/>
</dbReference>
<proteinExistence type="predicted"/>
<evidence type="ECO:0000259" key="1">
    <source>
        <dbReference type="Pfam" id="PF01937"/>
    </source>
</evidence>
<name>A0A6I6JIZ9_9BACT</name>
<organism evidence="2 3">
    <name type="scientific">Pseudodesulfovibrio cashew</name>
    <dbReference type="NCBI Taxonomy" id="2678688"/>
    <lineage>
        <taxon>Bacteria</taxon>
        <taxon>Pseudomonadati</taxon>
        <taxon>Thermodesulfobacteriota</taxon>
        <taxon>Desulfovibrionia</taxon>
        <taxon>Desulfovibrionales</taxon>
        <taxon>Desulfovibrionaceae</taxon>
    </lineage>
</organism>
<dbReference type="Gene3D" id="3.40.50.10880">
    <property type="entry name" value="Uncharacterised protein PF01937, DUF89, domain 3"/>
    <property type="match status" value="1"/>
</dbReference>
<accession>A0A6I6JIZ9</accession>
<dbReference type="RefSeq" id="WP_158948940.1">
    <property type="nucleotide sequence ID" value="NZ_CP046400.1"/>
</dbReference>
<evidence type="ECO:0000313" key="3">
    <source>
        <dbReference type="Proteomes" id="UP000428328"/>
    </source>
</evidence>
<dbReference type="InterPro" id="IPR036075">
    <property type="entry name" value="ARMT-1-like_metal-bd_sf"/>
</dbReference>
<reference evidence="2 3" key="1">
    <citation type="submission" date="2019-11" db="EMBL/GenBank/DDBJ databases">
        <authorList>
            <person name="Zheng R.K."/>
            <person name="Sun C.M."/>
        </authorList>
    </citation>
    <scope>NUCLEOTIDE SEQUENCE [LARGE SCALE GENOMIC DNA]</scope>
    <source>
        <strain evidence="2 3">SRB007</strain>
    </source>
</reference>
<dbReference type="Pfam" id="PF01937">
    <property type="entry name" value="ARMT1-like_dom"/>
    <property type="match status" value="1"/>
</dbReference>
<dbReference type="InterPro" id="IPR014444">
    <property type="entry name" value="PH1575-like"/>
</dbReference>
<feature type="domain" description="Damage-control phosphatase ARMT1-like metal-binding" evidence="1">
    <location>
        <begin position="4"/>
        <end position="280"/>
    </location>
</feature>
<dbReference type="KEGG" id="psel:GM415_13250"/>
<dbReference type="AlphaFoldDB" id="A0A6I6JIZ9"/>
<gene>
    <name evidence="2" type="ORF">GM415_13250</name>
</gene>
<sequence length="299" mass="32718">MKTSLKCMPCFMRMALHEAELACPGDEELHREIIVEWGRRLGEYDLGDSPPALARHLAELIREKTGCGDLYLEDKRQANARVQQLMPELRAMIEAERGKDGGDPLSLVLEMAVVGNYIDRGVDIDVDWEAELACVSQSLDPEIMAGLQSRLKKGADVLVLGDNTGEIVLDTLLVEELQRLGCHVTYAVRSHPVINDATMADAEAVGLTALCEVVESGVDTPGTVIERCFPDFVERMRQADVILSKGQGNFEALEGVWPGVFCAFKVKCERVARDAGLPLGSSALHITTNSSVCSCEMEK</sequence>
<evidence type="ECO:0000313" key="2">
    <source>
        <dbReference type="EMBL" id="QGY41050.1"/>
    </source>
</evidence>
<dbReference type="InterPro" id="IPR002791">
    <property type="entry name" value="ARMT1-like_metal-bd"/>
</dbReference>
<dbReference type="SUPFAM" id="SSF111321">
    <property type="entry name" value="AF1104-like"/>
    <property type="match status" value="1"/>
</dbReference>
<dbReference type="Gene3D" id="1.10.285.20">
    <property type="entry name" value="Uncharacterised protein PF01937, DUF89, domain 2"/>
    <property type="match status" value="1"/>
</dbReference>
<keyword evidence="3" id="KW-1185">Reference proteome</keyword>